<dbReference type="SMART" id="SM00862">
    <property type="entry name" value="Trans_reg_C"/>
    <property type="match status" value="1"/>
</dbReference>
<organism evidence="7 8">
    <name type="scientific">Saccharothrix xinjiangensis</name>
    <dbReference type="NCBI Taxonomy" id="204798"/>
    <lineage>
        <taxon>Bacteria</taxon>
        <taxon>Bacillati</taxon>
        <taxon>Actinomycetota</taxon>
        <taxon>Actinomycetes</taxon>
        <taxon>Pseudonocardiales</taxon>
        <taxon>Pseudonocardiaceae</taxon>
        <taxon>Saccharothrix</taxon>
    </lineage>
</organism>
<reference evidence="8" key="1">
    <citation type="journal article" date="2019" name="Int. J. Syst. Evol. Microbiol.">
        <title>The Global Catalogue of Microorganisms (GCM) 10K type strain sequencing project: providing services to taxonomists for standard genome sequencing and annotation.</title>
        <authorList>
            <consortium name="The Broad Institute Genomics Platform"/>
            <consortium name="The Broad Institute Genome Sequencing Center for Infectious Disease"/>
            <person name="Wu L."/>
            <person name="Ma J."/>
        </authorList>
    </citation>
    <scope>NUCLEOTIDE SEQUENCE [LARGE SCALE GENOMIC DNA]</scope>
    <source>
        <strain evidence="8">KCTC 12848</strain>
    </source>
</reference>
<dbReference type="Pfam" id="PF03704">
    <property type="entry name" value="BTAD"/>
    <property type="match status" value="1"/>
</dbReference>
<dbReference type="InterPro" id="IPR002182">
    <property type="entry name" value="NB-ARC"/>
</dbReference>
<dbReference type="SUPFAM" id="SSF46894">
    <property type="entry name" value="C-terminal effector domain of the bipartite response regulators"/>
    <property type="match status" value="1"/>
</dbReference>
<dbReference type="SMART" id="SM00382">
    <property type="entry name" value="AAA"/>
    <property type="match status" value="1"/>
</dbReference>
<gene>
    <name evidence="7" type="ORF">ACFPFM_06785</name>
</gene>
<dbReference type="RefSeq" id="WP_344039407.1">
    <property type="nucleotide sequence ID" value="NZ_BAAAKE010000016.1"/>
</dbReference>
<feature type="domain" description="OmpR/PhoB-type" evidence="6">
    <location>
        <begin position="1"/>
        <end position="93"/>
    </location>
</feature>
<dbReference type="Pfam" id="PF00931">
    <property type="entry name" value="NB-ARC"/>
    <property type="match status" value="1"/>
</dbReference>
<dbReference type="InterPro" id="IPR027417">
    <property type="entry name" value="P-loop_NTPase"/>
</dbReference>
<dbReference type="SUPFAM" id="SSF52540">
    <property type="entry name" value="P-loop containing nucleoside triphosphate hydrolases"/>
    <property type="match status" value="1"/>
</dbReference>
<keyword evidence="2" id="KW-0805">Transcription regulation</keyword>
<dbReference type="PANTHER" id="PTHR35807">
    <property type="entry name" value="TRANSCRIPTIONAL REGULATOR REDD-RELATED"/>
    <property type="match status" value="1"/>
</dbReference>
<dbReference type="Pfam" id="PF00486">
    <property type="entry name" value="Trans_reg_C"/>
    <property type="match status" value="1"/>
</dbReference>
<keyword evidence="8" id="KW-1185">Reference proteome</keyword>
<dbReference type="Proteomes" id="UP001595833">
    <property type="component" value="Unassembled WGS sequence"/>
</dbReference>
<dbReference type="Gene3D" id="1.25.40.10">
    <property type="entry name" value="Tetratricopeptide repeat domain"/>
    <property type="match status" value="2"/>
</dbReference>
<name>A0ABV9XTB5_9PSEU</name>
<evidence type="ECO:0000256" key="3">
    <source>
        <dbReference type="ARBA" id="ARBA00023125"/>
    </source>
</evidence>
<evidence type="ECO:0000313" key="7">
    <source>
        <dbReference type="EMBL" id="MFC5053461.1"/>
    </source>
</evidence>
<dbReference type="SUPFAM" id="SSF48452">
    <property type="entry name" value="TPR-like"/>
    <property type="match status" value="2"/>
</dbReference>
<evidence type="ECO:0000256" key="1">
    <source>
        <dbReference type="ARBA" id="ARBA00005820"/>
    </source>
</evidence>
<keyword evidence="3 5" id="KW-0238">DNA-binding</keyword>
<evidence type="ECO:0000256" key="2">
    <source>
        <dbReference type="ARBA" id="ARBA00023015"/>
    </source>
</evidence>
<comment type="caution">
    <text evidence="7">The sequence shown here is derived from an EMBL/GenBank/DDBJ whole genome shotgun (WGS) entry which is preliminary data.</text>
</comment>
<dbReference type="InterPro" id="IPR001867">
    <property type="entry name" value="OmpR/PhoB-type_DNA-bd"/>
</dbReference>
<protein>
    <submittedName>
        <fullName evidence="7">BTAD domain-containing putative transcriptional regulator</fullName>
    </submittedName>
</protein>
<dbReference type="InterPro" id="IPR003593">
    <property type="entry name" value="AAA+_ATPase"/>
</dbReference>
<dbReference type="InterPro" id="IPR005158">
    <property type="entry name" value="BTAD"/>
</dbReference>
<dbReference type="InterPro" id="IPR051677">
    <property type="entry name" value="AfsR-DnrI-RedD_regulator"/>
</dbReference>
<proteinExistence type="inferred from homology"/>
<evidence type="ECO:0000259" key="6">
    <source>
        <dbReference type="PROSITE" id="PS51755"/>
    </source>
</evidence>
<sequence length="1030" mass="110181">MYRVLGPLHVSNGPDRVGKIPPGRQQVVLGALLLEANRVVSIDHLIDAVWDDSPPATARTQVQICVSALRSNLATVDRGDAITTRPPGYLLRVADGELDAQVFARLTGEAESLVRAGDPRAAAELLRQALGLWRGPALGGATGGVLRARAARLDEDRVAVLETSLELELGSGRHRQLVGEIGSLVAQHPLRERLRGQLMLALYRSGRQAEALEVYRAGRDVLIEELGLEPGDELRRLESAILAGDPALAVRSEAQQLGDAALGSSALGGSALGGSALGGSALGSSPLVGSPLMGSPLGGSPLGGPPVEAPRPVAVAPEPVVPLQLPADIGDFTGRAELVARALELLAPGGRATRVVALVGKPGIGKSALAVHLAHLLVEGHFPDGQLYCDLGGTRAHPATAADVLGRFLRAMGIPGTSIPDAEDERAEMYRQLVARKRMLVVLDDAAAERQVQALLPGSSTCSVIVTSRARLTGLPGARVLEVEVLDHDEATAMLATVIGHERVDAEPAAATALIRLVGCLPLALRIVAARLAARPSWSLAWMLERLSDERRRLDELAHGEMMVRASLALTYDGLDVESRRLLRLLGALDGLGFPTWVAAALLDVELMRATDLLERLVDAQMLEMVAIDVTGAPRYKFHDLIRLFAREQLEQHEEEAERRTALHRVAGGWLALAGEAHARVYGGDFTSLHGEAPRWQAPRSHVDRLLADPLVWLESERPNLCAVVELTAAEGMAEACWDLAVTLVTLFEARCYFDDWERTHQQALAAVRLAGNARGEAALLCSLASLQLSWSRARVAHQLVSPALRTFEELNDVRGLALARRNLALAHHRLGENEQAAPAYLASLEGFRLAGDPVGQAYVLTQVAQIDLEGGDHELAAGRLYEALDICREFGNQRVEVQVRYRLSDLMARQGRHAEAEGSLTELLGVVRAGGDVVGEARVLHKLAVVKLARGDQETAEALLRAALEVRERAMDHGGAAETRAELAVVLAGRGDRAQAVGLLGRAITTFAERNMSAARLRAQQALDLIRTG</sequence>
<dbReference type="InterPro" id="IPR016032">
    <property type="entry name" value="Sig_transdc_resp-reg_C-effctor"/>
</dbReference>
<dbReference type="SMART" id="SM01043">
    <property type="entry name" value="BTAD"/>
    <property type="match status" value="1"/>
</dbReference>
<dbReference type="Gene3D" id="1.10.10.10">
    <property type="entry name" value="Winged helix-like DNA-binding domain superfamily/Winged helix DNA-binding domain"/>
    <property type="match status" value="1"/>
</dbReference>
<accession>A0ABV9XTB5</accession>
<feature type="DNA-binding region" description="OmpR/PhoB-type" evidence="5">
    <location>
        <begin position="1"/>
        <end position="93"/>
    </location>
</feature>
<dbReference type="CDD" id="cd15831">
    <property type="entry name" value="BTAD"/>
    <property type="match status" value="1"/>
</dbReference>
<dbReference type="PANTHER" id="PTHR35807:SF1">
    <property type="entry name" value="TRANSCRIPTIONAL REGULATOR REDD"/>
    <property type="match status" value="1"/>
</dbReference>
<keyword evidence="4" id="KW-0804">Transcription</keyword>
<evidence type="ECO:0000313" key="8">
    <source>
        <dbReference type="Proteomes" id="UP001595833"/>
    </source>
</evidence>
<evidence type="ECO:0000256" key="4">
    <source>
        <dbReference type="ARBA" id="ARBA00023163"/>
    </source>
</evidence>
<dbReference type="Gene3D" id="3.40.50.300">
    <property type="entry name" value="P-loop containing nucleotide triphosphate hydrolases"/>
    <property type="match status" value="1"/>
</dbReference>
<dbReference type="InterPro" id="IPR011990">
    <property type="entry name" value="TPR-like_helical_dom_sf"/>
</dbReference>
<dbReference type="Pfam" id="PF13424">
    <property type="entry name" value="TPR_12"/>
    <property type="match status" value="1"/>
</dbReference>
<dbReference type="InterPro" id="IPR036388">
    <property type="entry name" value="WH-like_DNA-bd_sf"/>
</dbReference>
<dbReference type="EMBL" id="JBHSJB010000006">
    <property type="protein sequence ID" value="MFC5053461.1"/>
    <property type="molecule type" value="Genomic_DNA"/>
</dbReference>
<comment type="similarity">
    <text evidence="1">Belongs to the AfsR/DnrI/RedD regulatory family.</text>
</comment>
<dbReference type="PRINTS" id="PR00364">
    <property type="entry name" value="DISEASERSIST"/>
</dbReference>
<dbReference type="PROSITE" id="PS51755">
    <property type="entry name" value="OMPR_PHOB"/>
    <property type="match status" value="1"/>
</dbReference>
<evidence type="ECO:0000256" key="5">
    <source>
        <dbReference type="PROSITE-ProRule" id="PRU01091"/>
    </source>
</evidence>